<evidence type="ECO:0000313" key="1">
    <source>
        <dbReference type="EMBL" id="ORE13296.1"/>
    </source>
</evidence>
<protein>
    <submittedName>
        <fullName evidence="1">Uncharacterized protein</fullName>
    </submittedName>
</protein>
<sequence length="100" mass="11800">MENVFSANIAPILHSEAVKFFLKINHIKQDKKSLFYVVKQQYAFKLVQKSILPTLSSSYTHMDIIVDSVKHMFETIEEKYMFMDYRELLKPTVTLVKCYS</sequence>
<dbReference type="Proteomes" id="UP000242381">
    <property type="component" value="Unassembled WGS sequence"/>
</dbReference>
<proteinExistence type="predicted"/>
<reference evidence="1 2" key="1">
    <citation type="journal article" date="2016" name="Proc. Natl. Acad. Sci. U.S.A.">
        <title>Lipid metabolic changes in an early divergent fungus govern the establishment of a mutualistic symbiosis with endobacteria.</title>
        <authorList>
            <person name="Lastovetsky O.A."/>
            <person name="Gaspar M.L."/>
            <person name="Mondo S.J."/>
            <person name="LaButti K.M."/>
            <person name="Sandor L."/>
            <person name="Grigoriev I.V."/>
            <person name="Henry S.A."/>
            <person name="Pawlowska T.E."/>
        </authorList>
    </citation>
    <scope>NUCLEOTIDE SEQUENCE [LARGE SCALE GENOMIC DNA]</scope>
    <source>
        <strain evidence="1 2">ATCC 11559</strain>
    </source>
</reference>
<dbReference type="AlphaFoldDB" id="A0A1X0RMR1"/>
<accession>A0A1X0RMR1</accession>
<dbReference type="EMBL" id="KV921549">
    <property type="protein sequence ID" value="ORE13296.1"/>
    <property type="molecule type" value="Genomic_DNA"/>
</dbReference>
<name>A0A1X0RMR1_RHIZD</name>
<gene>
    <name evidence="1" type="ORF">BCV71DRAFT_239393</name>
</gene>
<evidence type="ECO:0000313" key="2">
    <source>
        <dbReference type="Proteomes" id="UP000242381"/>
    </source>
</evidence>
<organism evidence="1 2">
    <name type="scientific">Rhizopus microsporus</name>
    <dbReference type="NCBI Taxonomy" id="58291"/>
    <lineage>
        <taxon>Eukaryota</taxon>
        <taxon>Fungi</taxon>
        <taxon>Fungi incertae sedis</taxon>
        <taxon>Mucoromycota</taxon>
        <taxon>Mucoromycotina</taxon>
        <taxon>Mucoromycetes</taxon>
        <taxon>Mucorales</taxon>
        <taxon>Mucorineae</taxon>
        <taxon>Rhizopodaceae</taxon>
        <taxon>Rhizopus</taxon>
    </lineage>
</organism>